<reference evidence="1" key="1">
    <citation type="journal article" date="2021" name="Proc. Natl. Acad. Sci. U.S.A.">
        <title>A Catalog of Tens of Thousands of Viruses from Human Metagenomes Reveals Hidden Associations with Chronic Diseases.</title>
        <authorList>
            <person name="Tisza M.J."/>
            <person name="Buck C.B."/>
        </authorList>
    </citation>
    <scope>NUCLEOTIDE SEQUENCE</scope>
    <source>
        <strain evidence="1">CtqfO1</strain>
    </source>
</reference>
<dbReference type="Gene3D" id="1.10.10.10">
    <property type="entry name" value="Winged helix-like DNA-binding domain superfamily/Winged helix DNA-binding domain"/>
    <property type="match status" value="1"/>
</dbReference>
<organism evidence="1">
    <name type="scientific">Myoviridae sp. ctqfO1</name>
    <dbReference type="NCBI Taxonomy" id="2827710"/>
    <lineage>
        <taxon>Viruses</taxon>
        <taxon>Duplodnaviria</taxon>
        <taxon>Heunggongvirae</taxon>
        <taxon>Uroviricota</taxon>
        <taxon>Caudoviricetes</taxon>
    </lineage>
</organism>
<protein>
    <submittedName>
        <fullName evidence="1">Firmicute plasmid replication protein (RepL)</fullName>
    </submittedName>
</protein>
<proteinExistence type="predicted"/>
<sequence>MKLQFSKEYLSKLFEHNKEGKLTHEDIAIIIRLSSVVDKENTAKFGMLELANFVNVSVEELQESLDRLQELEYVGTMKTPFCIYVIINPKLLDNWEDMPPSTLYYFDANVRESCASDDW</sequence>
<accession>A0A8S5T2J1</accession>
<dbReference type="EMBL" id="BK032734">
    <property type="protein sequence ID" value="DAF57580.1"/>
    <property type="molecule type" value="Genomic_DNA"/>
</dbReference>
<evidence type="ECO:0000313" key="1">
    <source>
        <dbReference type="EMBL" id="DAF57580.1"/>
    </source>
</evidence>
<name>A0A8S5T2J1_9CAUD</name>
<dbReference type="InterPro" id="IPR036388">
    <property type="entry name" value="WH-like_DNA-bd_sf"/>
</dbReference>